<reference evidence="1" key="1">
    <citation type="submission" date="2021-02" db="EMBL/GenBank/DDBJ databases">
        <authorList>
            <person name="Nowell W R."/>
        </authorList>
    </citation>
    <scope>NUCLEOTIDE SEQUENCE</scope>
</reference>
<dbReference type="Proteomes" id="UP000663870">
    <property type="component" value="Unassembled WGS sequence"/>
</dbReference>
<evidence type="ECO:0000313" key="1">
    <source>
        <dbReference type="EMBL" id="CAF0980743.1"/>
    </source>
</evidence>
<dbReference type="Proteomes" id="UP000663854">
    <property type="component" value="Unassembled WGS sequence"/>
</dbReference>
<keyword evidence="4" id="KW-1185">Reference proteome</keyword>
<organism evidence="1 3">
    <name type="scientific">Rotaria sordida</name>
    <dbReference type="NCBI Taxonomy" id="392033"/>
    <lineage>
        <taxon>Eukaryota</taxon>
        <taxon>Metazoa</taxon>
        <taxon>Spiralia</taxon>
        <taxon>Gnathifera</taxon>
        <taxon>Rotifera</taxon>
        <taxon>Eurotatoria</taxon>
        <taxon>Bdelloidea</taxon>
        <taxon>Philodinida</taxon>
        <taxon>Philodinidae</taxon>
        <taxon>Rotaria</taxon>
    </lineage>
</organism>
<dbReference type="EMBL" id="CAJNOL010000403">
    <property type="protein sequence ID" value="CAF1048504.1"/>
    <property type="molecule type" value="Genomic_DNA"/>
</dbReference>
<gene>
    <name evidence="2" type="ORF">JXQ802_LOCUS16525</name>
    <name evidence="1" type="ORF">PYM288_LOCUS13601</name>
</gene>
<protein>
    <submittedName>
        <fullName evidence="1">Uncharacterized protein</fullName>
    </submittedName>
</protein>
<evidence type="ECO:0000313" key="4">
    <source>
        <dbReference type="Proteomes" id="UP000663870"/>
    </source>
</evidence>
<dbReference type="AlphaFoldDB" id="A0A814FJ33"/>
<proteinExistence type="predicted"/>
<evidence type="ECO:0000313" key="3">
    <source>
        <dbReference type="Proteomes" id="UP000663854"/>
    </source>
</evidence>
<accession>A0A814FJ33</accession>
<comment type="caution">
    <text evidence="1">The sequence shown here is derived from an EMBL/GenBank/DDBJ whole genome shotgun (WGS) entry which is preliminary data.</text>
</comment>
<dbReference type="EMBL" id="CAJNOH010000278">
    <property type="protein sequence ID" value="CAF0980743.1"/>
    <property type="molecule type" value="Genomic_DNA"/>
</dbReference>
<sequence length="89" mass="10024">MDAIMKQLIQIKNYIELACMCSENGENGLARLYYMNADILIQKLSVDLNKSSITNQNIHQTMPNSAVVVIFRTYPQLNGRTTSISSIIN</sequence>
<evidence type="ECO:0000313" key="2">
    <source>
        <dbReference type="EMBL" id="CAF1048504.1"/>
    </source>
</evidence>
<name>A0A814FJ33_9BILA</name>